<proteinExistence type="predicted"/>
<dbReference type="InterPro" id="IPR035069">
    <property type="entry name" value="TTHA1013/TTHA0281-like"/>
</dbReference>
<dbReference type="SUPFAM" id="SSF143100">
    <property type="entry name" value="TTHA1013/TTHA0281-like"/>
    <property type="match status" value="1"/>
</dbReference>
<evidence type="ECO:0000313" key="2">
    <source>
        <dbReference type="Proteomes" id="UP000176444"/>
    </source>
</evidence>
<evidence type="ECO:0000313" key="1">
    <source>
        <dbReference type="EMBL" id="OGC46992.1"/>
    </source>
</evidence>
<dbReference type="AlphaFoldDB" id="A0A1F4UQ26"/>
<dbReference type="Proteomes" id="UP000176444">
    <property type="component" value="Unassembled WGS sequence"/>
</dbReference>
<reference evidence="1 2" key="1">
    <citation type="journal article" date="2016" name="Nat. Commun.">
        <title>Thousands of microbial genomes shed light on interconnected biogeochemical processes in an aquifer system.</title>
        <authorList>
            <person name="Anantharaman K."/>
            <person name="Brown C.T."/>
            <person name="Hug L.A."/>
            <person name="Sharon I."/>
            <person name="Castelle C.J."/>
            <person name="Probst A.J."/>
            <person name="Thomas B.C."/>
            <person name="Singh A."/>
            <person name="Wilkins M.J."/>
            <person name="Karaoz U."/>
            <person name="Brodie E.L."/>
            <person name="Williams K.H."/>
            <person name="Hubbard S.S."/>
            <person name="Banfield J.F."/>
        </authorList>
    </citation>
    <scope>NUCLEOTIDE SEQUENCE [LARGE SCALE GENOMIC DNA]</scope>
</reference>
<comment type="caution">
    <text evidence="1">The sequence shown here is derived from an EMBL/GenBank/DDBJ whole genome shotgun (WGS) entry which is preliminary data.</text>
</comment>
<dbReference type="Gene3D" id="3.30.160.250">
    <property type="match status" value="1"/>
</dbReference>
<name>A0A1F4UQ26_UNCKA</name>
<evidence type="ECO:0008006" key="3">
    <source>
        <dbReference type="Google" id="ProtNLM"/>
    </source>
</evidence>
<accession>A0A1F4UQ26</accession>
<sequence length="96" mass="10990">MGFRKSYILDYRVVVKPDKRLGNNKLCFVAYCPTLGVADDGDSVQEALANIRKTITFHMECLQKEGREIPIDKPEEELVTNTRFQFSFGPTIRFAT</sequence>
<dbReference type="EMBL" id="MEUX01000024">
    <property type="protein sequence ID" value="OGC46992.1"/>
    <property type="molecule type" value="Genomic_DNA"/>
</dbReference>
<gene>
    <name evidence="1" type="ORF">A2713_00495</name>
</gene>
<protein>
    <recommendedName>
        <fullName evidence="3">HicB-like antitoxin of toxin-antitoxin system domain-containing protein</fullName>
    </recommendedName>
</protein>
<organism evidence="1 2">
    <name type="scientific">candidate division WWE3 bacterium RIFCSPHIGHO2_01_FULL_35_17</name>
    <dbReference type="NCBI Taxonomy" id="1802614"/>
    <lineage>
        <taxon>Bacteria</taxon>
        <taxon>Katanobacteria</taxon>
    </lineage>
</organism>